<dbReference type="GO" id="GO:0016787">
    <property type="term" value="F:hydrolase activity"/>
    <property type="evidence" value="ECO:0007669"/>
    <property type="project" value="UniProtKB-KW"/>
</dbReference>
<sequence length="393" mass="43964">MSKIQRPPVSHEASSVIEELLRGVPIVDAHHHLWDIGNTPPVQRGMAFLPWTELAGEPVHEFPPGLTPPEGAEPLPEDQVKAYGKWTANSFGQHNNMIQNYLPADLLQEFAHANIELDSSVFIECVWIAPDDKFGDLGETKWVQENCANPTSNKVAKAIIGHVNLLTLSKDDARELFKKHIAQVPNFRGIRFTITHEEGGPNRFFPLSPKPHIAQDPHWLDNFSLLGEFGLSFELWCFGYQIVEGAELAKQFPGTNFVLDHFGTPVDVYTDDAVYKKWQEDITLLASNPNVYAKLSGLMPPLGYTYHRRKWGAPGPTARMLAESRFGDLVRKTVEVFGVDRCMFGSNFPVDKGSADLAELIGCYLLVLKASGLASPENIAKVFRENAKKFYRI</sequence>
<dbReference type="AlphaFoldDB" id="A0A139A4Z1"/>
<dbReference type="InterPro" id="IPR032466">
    <property type="entry name" value="Metal_Hydrolase"/>
</dbReference>
<keyword evidence="4" id="KW-1185">Reference proteome</keyword>
<proteinExistence type="inferred from homology"/>
<dbReference type="Proteomes" id="UP000070544">
    <property type="component" value="Unassembled WGS sequence"/>
</dbReference>
<accession>A0A139A4Z1</accession>
<reference evidence="3 4" key="1">
    <citation type="journal article" date="2015" name="Genome Biol. Evol.">
        <title>Phylogenomic analyses indicate that early fungi evolved digesting cell walls of algal ancestors of land plants.</title>
        <authorList>
            <person name="Chang Y."/>
            <person name="Wang S."/>
            <person name="Sekimoto S."/>
            <person name="Aerts A.L."/>
            <person name="Choi C."/>
            <person name="Clum A."/>
            <person name="LaButti K.M."/>
            <person name="Lindquist E.A."/>
            <person name="Yee Ngan C."/>
            <person name="Ohm R.A."/>
            <person name="Salamov A.A."/>
            <person name="Grigoriev I.V."/>
            <person name="Spatafora J.W."/>
            <person name="Berbee M.L."/>
        </authorList>
    </citation>
    <scope>NUCLEOTIDE SEQUENCE [LARGE SCALE GENOMIC DNA]</scope>
    <source>
        <strain evidence="3 4">JEL478</strain>
    </source>
</reference>
<evidence type="ECO:0000256" key="1">
    <source>
        <dbReference type="ARBA" id="ARBA00038310"/>
    </source>
</evidence>
<dbReference type="SUPFAM" id="SSF51556">
    <property type="entry name" value="Metallo-dependent hydrolases"/>
    <property type="match status" value="1"/>
</dbReference>
<organism evidence="3 4">
    <name type="scientific">Gonapodya prolifera (strain JEL478)</name>
    <name type="common">Monoblepharis prolifera</name>
    <dbReference type="NCBI Taxonomy" id="1344416"/>
    <lineage>
        <taxon>Eukaryota</taxon>
        <taxon>Fungi</taxon>
        <taxon>Fungi incertae sedis</taxon>
        <taxon>Chytridiomycota</taxon>
        <taxon>Chytridiomycota incertae sedis</taxon>
        <taxon>Monoblepharidomycetes</taxon>
        <taxon>Monoblepharidales</taxon>
        <taxon>Gonapodyaceae</taxon>
        <taxon>Gonapodya</taxon>
    </lineage>
</organism>
<dbReference type="Gene3D" id="3.20.20.140">
    <property type="entry name" value="Metal-dependent hydrolases"/>
    <property type="match status" value="1"/>
</dbReference>
<dbReference type="PANTHER" id="PTHR43569:SF2">
    <property type="entry name" value="AMIDOHYDROLASE-RELATED DOMAIN-CONTAINING PROTEIN"/>
    <property type="match status" value="1"/>
</dbReference>
<keyword evidence="3" id="KW-0378">Hydrolase</keyword>
<dbReference type="OrthoDB" id="2135488at2759"/>
<evidence type="ECO:0000259" key="2">
    <source>
        <dbReference type="Pfam" id="PF04909"/>
    </source>
</evidence>
<evidence type="ECO:0000313" key="3">
    <source>
        <dbReference type="EMBL" id="KXS11689.1"/>
    </source>
</evidence>
<name>A0A139A4Z1_GONPJ</name>
<dbReference type="InterPro" id="IPR052350">
    <property type="entry name" value="Metallo-dep_Lactonases"/>
</dbReference>
<dbReference type="Pfam" id="PF04909">
    <property type="entry name" value="Amidohydro_2"/>
    <property type="match status" value="1"/>
</dbReference>
<evidence type="ECO:0000313" key="4">
    <source>
        <dbReference type="Proteomes" id="UP000070544"/>
    </source>
</evidence>
<dbReference type="InterPro" id="IPR006680">
    <property type="entry name" value="Amidohydro-rel"/>
</dbReference>
<dbReference type="EMBL" id="KQ965797">
    <property type="protein sequence ID" value="KXS11689.1"/>
    <property type="molecule type" value="Genomic_DNA"/>
</dbReference>
<gene>
    <name evidence="3" type="ORF">M427DRAFT_137930</name>
</gene>
<protein>
    <submittedName>
        <fullName evidence="3">Amidohydrolase 2</fullName>
    </submittedName>
</protein>
<comment type="similarity">
    <text evidence="1">Belongs to the metallo-dependent hydrolases superfamily.</text>
</comment>
<feature type="domain" description="Amidohydrolase-related" evidence="2">
    <location>
        <begin position="156"/>
        <end position="393"/>
    </location>
</feature>
<dbReference type="PANTHER" id="PTHR43569">
    <property type="entry name" value="AMIDOHYDROLASE"/>
    <property type="match status" value="1"/>
</dbReference>